<organism evidence="5 6">
    <name type="scientific">Rhodophyticola porphyridii</name>
    <dbReference type="NCBI Taxonomy" id="1852017"/>
    <lineage>
        <taxon>Bacteria</taxon>
        <taxon>Pseudomonadati</taxon>
        <taxon>Pseudomonadota</taxon>
        <taxon>Alphaproteobacteria</taxon>
        <taxon>Rhodobacterales</taxon>
        <taxon>Roseobacteraceae</taxon>
        <taxon>Rhodophyticola</taxon>
    </lineage>
</organism>
<keyword evidence="3" id="KW-0804">Transcription</keyword>
<evidence type="ECO:0000313" key="6">
    <source>
        <dbReference type="Proteomes" id="UP000281343"/>
    </source>
</evidence>
<feature type="domain" description="HTH gntR-type" evidence="4">
    <location>
        <begin position="1"/>
        <end position="69"/>
    </location>
</feature>
<dbReference type="PANTHER" id="PTHR44846">
    <property type="entry name" value="MANNOSYL-D-GLYCERATE TRANSPORT/METABOLISM SYSTEM REPRESSOR MNGR-RELATED"/>
    <property type="match status" value="1"/>
</dbReference>
<keyword evidence="2" id="KW-0238">DNA-binding</keyword>
<comment type="caution">
    <text evidence="5">The sequence shown here is derived from an EMBL/GenBank/DDBJ whole genome shotgun (WGS) entry which is preliminary data.</text>
</comment>
<dbReference type="SMART" id="SM00345">
    <property type="entry name" value="HTH_GNTR"/>
    <property type="match status" value="1"/>
</dbReference>
<dbReference type="InterPro" id="IPR011663">
    <property type="entry name" value="UTRA"/>
</dbReference>
<dbReference type="InterPro" id="IPR000524">
    <property type="entry name" value="Tscrpt_reg_HTH_GntR"/>
</dbReference>
<dbReference type="Gene3D" id="3.40.1410.10">
    <property type="entry name" value="Chorismate lyase-like"/>
    <property type="match status" value="1"/>
</dbReference>
<keyword evidence="6" id="KW-1185">Reference proteome</keyword>
<dbReference type="Gene3D" id="1.10.10.10">
    <property type="entry name" value="Winged helix-like DNA-binding domain superfamily/Winged helix DNA-binding domain"/>
    <property type="match status" value="1"/>
</dbReference>
<dbReference type="InterPro" id="IPR036388">
    <property type="entry name" value="WH-like_DNA-bd_sf"/>
</dbReference>
<dbReference type="InterPro" id="IPR036390">
    <property type="entry name" value="WH_DNA-bd_sf"/>
</dbReference>
<protein>
    <submittedName>
        <fullName evidence="5">UTRA domain-containing protein</fullName>
    </submittedName>
</protein>
<evidence type="ECO:0000256" key="2">
    <source>
        <dbReference type="ARBA" id="ARBA00023125"/>
    </source>
</evidence>
<dbReference type="GO" id="GO:0003677">
    <property type="term" value="F:DNA binding"/>
    <property type="evidence" value="ECO:0007669"/>
    <property type="project" value="UniProtKB-KW"/>
</dbReference>
<dbReference type="CDD" id="cd07377">
    <property type="entry name" value="WHTH_GntR"/>
    <property type="match status" value="1"/>
</dbReference>
<reference evidence="5 6" key="1">
    <citation type="submission" date="2018-10" db="EMBL/GenBank/DDBJ databases">
        <authorList>
            <person name="Jung H.S."/>
            <person name="Jeon C.O."/>
        </authorList>
    </citation>
    <scope>NUCLEOTIDE SEQUENCE [LARGE SCALE GENOMIC DNA]</scope>
    <source>
        <strain evidence="5 6">MA-7-27</strain>
    </source>
</reference>
<accession>A0A3L9Y1F9</accession>
<dbReference type="AlphaFoldDB" id="A0A3L9Y1F9"/>
<proteinExistence type="predicted"/>
<keyword evidence="1" id="KW-0805">Transcription regulation</keyword>
<sequence>MNSWQEIHDEVLRRIHTRQWKPGDLIPNETDLAQEFGCARATVNRALRTLAETGLLDRRRKAGTRVTLHPVGKAVIEIPLIRRDIEDRGARYGYRLISRQIGPAPASIRAALRIETGTPLVHLLACHLADARPYLLEDRWINPAVVLGAETADFTRISANEWLLTHAPYTHGNLTIAAEPLPPQTAAALQVAAGDAGLVLTRTTWDHASAVTTVRLSHRPGHLLHSTL</sequence>
<evidence type="ECO:0000259" key="4">
    <source>
        <dbReference type="PROSITE" id="PS50949"/>
    </source>
</evidence>
<gene>
    <name evidence="5" type="ORF">D9R08_16365</name>
</gene>
<dbReference type="GO" id="GO:0003700">
    <property type="term" value="F:DNA-binding transcription factor activity"/>
    <property type="evidence" value="ECO:0007669"/>
    <property type="project" value="InterPro"/>
</dbReference>
<evidence type="ECO:0000256" key="3">
    <source>
        <dbReference type="ARBA" id="ARBA00023163"/>
    </source>
</evidence>
<dbReference type="Proteomes" id="UP000281343">
    <property type="component" value="Unassembled WGS sequence"/>
</dbReference>
<dbReference type="EMBL" id="RCNT01000009">
    <property type="protein sequence ID" value="RMA41058.1"/>
    <property type="molecule type" value="Genomic_DNA"/>
</dbReference>
<dbReference type="PRINTS" id="PR00035">
    <property type="entry name" value="HTHGNTR"/>
</dbReference>
<dbReference type="Pfam" id="PF07702">
    <property type="entry name" value="UTRA"/>
    <property type="match status" value="1"/>
</dbReference>
<dbReference type="OrthoDB" id="9808698at2"/>
<dbReference type="RefSeq" id="WP_121899139.1">
    <property type="nucleotide sequence ID" value="NZ_RCNT01000009.1"/>
</dbReference>
<dbReference type="SMART" id="SM00866">
    <property type="entry name" value="UTRA"/>
    <property type="match status" value="1"/>
</dbReference>
<dbReference type="Pfam" id="PF00392">
    <property type="entry name" value="GntR"/>
    <property type="match status" value="1"/>
</dbReference>
<evidence type="ECO:0000313" key="5">
    <source>
        <dbReference type="EMBL" id="RMA41058.1"/>
    </source>
</evidence>
<dbReference type="SUPFAM" id="SSF64288">
    <property type="entry name" value="Chorismate lyase-like"/>
    <property type="match status" value="1"/>
</dbReference>
<dbReference type="InterPro" id="IPR028978">
    <property type="entry name" value="Chorismate_lyase_/UTRA_dom_sf"/>
</dbReference>
<dbReference type="InterPro" id="IPR050679">
    <property type="entry name" value="Bact_HTH_transcr_reg"/>
</dbReference>
<evidence type="ECO:0000256" key="1">
    <source>
        <dbReference type="ARBA" id="ARBA00023015"/>
    </source>
</evidence>
<dbReference type="SUPFAM" id="SSF46785">
    <property type="entry name" value="Winged helix' DNA-binding domain"/>
    <property type="match status" value="1"/>
</dbReference>
<dbReference type="PANTHER" id="PTHR44846:SF16">
    <property type="entry name" value="TRANSCRIPTIONAL REGULATOR PHNF-RELATED"/>
    <property type="match status" value="1"/>
</dbReference>
<dbReference type="PROSITE" id="PS50949">
    <property type="entry name" value="HTH_GNTR"/>
    <property type="match status" value="1"/>
</dbReference>
<name>A0A3L9Y1F9_9RHOB</name>